<feature type="transmembrane region" description="Helical" evidence="7">
    <location>
        <begin position="162"/>
        <end position="184"/>
    </location>
</feature>
<keyword evidence="5 7" id="KW-1133">Transmembrane helix</keyword>
<feature type="transmembrane region" description="Helical" evidence="7">
    <location>
        <begin position="385"/>
        <end position="406"/>
    </location>
</feature>
<feature type="transmembrane region" description="Helical" evidence="7">
    <location>
        <begin position="132"/>
        <end position="150"/>
    </location>
</feature>
<feature type="transmembrane region" description="Helical" evidence="7">
    <location>
        <begin position="37"/>
        <end position="58"/>
    </location>
</feature>
<comment type="subcellular location">
    <subcellularLocation>
        <location evidence="1">Cell membrane</location>
        <topology evidence="1">Multi-pass membrane protein</topology>
    </subcellularLocation>
</comment>
<keyword evidence="10" id="KW-1185">Reference proteome</keyword>
<reference evidence="10" key="1">
    <citation type="journal article" date="2019" name="Int. J. Syst. Evol. Microbiol.">
        <title>The Global Catalogue of Microorganisms (GCM) 10K type strain sequencing project: providing services to taxonomists for standard genome sequencing and annotation.</title>
        <authorList>
            <consortium name="The Broad Institute Genomics Platform"/>
            <consortium name="The Broad Institute Genome Sequencing Center for Infectious Disease"/>
            <person name="Wu L."/>
            <person name="Ma J."/>
        </authorList>
    </citation>
    <scope>NUCLEOTIDE SEQUENCE [LARGE SCALE GENOMIC DNA]</scope>
    <source>
        <strain evidence="10">JCM 17933</strain>
    </source>
</reference>
<organism evidence="9 10">
    <name type="scientific">Actinoallomurus oryzae</name>
    <dbReference type="NCBI Taxonomy" id="502180"/>
    <lineage>
        <taxon>Bacteria</taxon>
        <taxon>Bacillati</taxon>
        <taxon>Actinomycetota</taxon>
        <taxon>Actinomycetes</taxon>
        <taxon>Streptosporangiales</taxon>
        <taxon>Thermomonosporaceae</taxon>
        <taxon>Actinoallomurus</taxon>
    </lineage>
</organism>
<protein>
    <submittedName>
        <fullName evidence="9">MFS transporter</fullName>
    </submittedName>
</protein>
<keyword evidence="4 7" id="KW-0812">Transmembrane</keyword>
<feature type="transmembrane region" description="Helical" evidence="7">
    <location>
        <begin position="326"/>
        <end position="344"/>
    </location>
</feature>
<gene>
    <name evidence="9" type="ORF">GCM10023191_065430</name>
</gene>
<comment type="caution">
    <text evidence="9">The sequence shown here is derived from an EMBL/GenBank/DDBJ whole genome shotgun (WGS) entry which is preliminary data.</text>
</comment>
<dbReference type="Gene3D" id="1.20.1720.10">
    <property type="entry name" value="Multidrug resistance protein D"/>
    <property type="match status" value="1"/>
</dbReference>
<name>A0ABP8QP82_9ACTN</name>
<feature type="transmembrane region" description="Helical" evidence="7">
    <location>
        <begin position="356"/>
        <end position="373"/>
    </location>
</feature>
<sequence>MPARTLGGIHASPEDGDFVTVVTAPAASATVRRPATLAVLSVAQFLIALDYSIIYIALPSIAADLGFDSALAQWVVSAYAVLFAGFLVVGGRLADRVGPARLFIGAIVTFGVASAIGGAAEDGVVLLAARGVQGLGAALLQPAVLGLIGTTFPAGPQRSRALVVWGSVGASGLAAGAVLGGLLTTASWRLTFVVNVPLTLLCALGAAVWVGTGRGHLPTGRIPMLASVVGTGTVLTLVIGLSLGSDRGWGSAPTLVCLGLAVALFAVFVRNERTSPNVLIEHVLRRTRSLRSGAAATALYMASVGSEFYLLTLLLQTTKGYSPLEAGAAFLPMAAMVTAGNAVVGRAVRRIGPDGVLVGGFAIATAGLLWLALSLGGSSYAADLLPGLLISGFGHGVIYTGMFIIGTHDVPPEHQGTAGALLTTSQYLAGALTVAVLTLALGPSPDDARFRVAFLLTTGAAAAGMLLAAVRRRTGHPAP</sequence>
<evidence type="ECO:0000256" key="5">
    <source>
        <dbReference type="ARBA" id="ARBA00022989"/>
    </source>
</evidence>
<keyword evidence="6 7" id="KW-0472">Membrane</keyword>
<dbReference type="InterPro" id="IPR020846">
    <property type="entry name" value="MFS_dom"/>
</dbReference>
<accession>A0ABP8QP82</accession>
<dbReference type="SUPFAM" id="SSF103473">
    <property type="entry name" value="MFS general substrate transporter"/>
    <property type="match status" value="1"/>
</dbReference>
<dbReference type="EMBL" id="BAABHF010000040">
    <property type="protein sequence ID" value="GAA4507257.1"/>
    <property type="molecule type" value="Genomic_DNA"/>
</dbReference>
<feature type="transmembrane region" description="Helical" evidence="7">
    <location>
        <begin position="418"/>
        <end position="440"/>
    </location>
</feature>
<feature type="transmembrane region" description="Helical" evidence="7">
    <location>
        <begin position="222"/>
        <end position="243"/>
    </location>
</feature>
<keyword evidence="2" id="KW-0813">Transport</keyword>
<evidence type="ECO:0000256" key="7">
    <source>
        <dbReference type="SAM" id="Phobius"/>
    </source>
</evidence>
<dbReference type="PROSITE" id="PS50850">
    <property type="entry name" value="MFS"/>
    <property type="match status" value="1"/>
</dbReference>
<dbReference type="Gene3D" id="1.20.1250.20">
    <property type="entry name" value="MFS general substrate transporter like domains"/>
    <property type="match status" value="1"/>
</dbReference>
<evidence type="ECO:0000256" key="2">
    <source>
        <dbReference type="ARBA" id="ARBA00022448"/>
    </source>
</evidence>
<feature type="transmembrane region" description="Helical" evidence="7">
    <location>
        <begin position="452"/>
        <end position="470"/>
    </location>
</feature>
<dbReference type="Proteomes" id="UP001500503">
    <property type="component" value="Unassembled WGS sequence"/>
</dbReference>
<evidence type="ECO:0000256" key="4">
    <source>
        <dbReference type="ARBA" id="ARBA00022692"/>
    </source>
</evidence>
<dbReference type="CDD" id="cd17321">
    <property type="entry name" value="MFS_MMR_MDR_like"/>
    <property type="match status" value="1"/>
</dbReference>
<evidence type="ECO:0000259" key="8">
    <source>
        <dbReference type="PROSITE" id="PS50850"/>
    </source>
</evidence>
<feature type="transmembrane region" description="Helical" evidence="7">
    <location>
        <begin position="290"/>
        <end position="314"/>
    </location>
</feature>
<dbReference type="Pfam" id="PF07690">
    <property type="entry name" value="MFS_1"/>
    <property type="match status" value="2"/>
</dbReference>
<feature type="transmembrane region" description="Helical" evidence="7">
    <location>
        <begin position="190"/>
        <end position="210"/>
    </location>
</feature>
<feature type="domain" description="Major facilitator superfamily (MFS) profile" evidence="8">
    <location>
        <begin position="36"/>
        <end position="476"/>
    </location>
</feature>
<evidence type="ECO:0000313" key="9">
    <source>
        <dbReference type="EMBL" id="GAA4507257.1"/>
    </source>
</evidence>
<evidence type="ECO:0000313" key="10">
    <source>
        <dbReference type="Proteomes" id="UP001500503"/>
    </source>
</evidence>
<dbReference type="PANTHER" id="PTHR42718">
    <property type="entry name" value="MAJOR FACILITATOR SUPERFAMILY MULTIDRUG TRANSPORTER MFSC"/>
    <property type="match status" value="1"/>
</dbReference>
<evidence type="ECO:0000256" key="1">
    <source>
        <dbReference type="ARBA" id="ARBA00004651"/>
    </source>
</evidence>
<dbReference type="InterPro" id="IPR036259">
    <property type="entry name" value="MFS_trans_sf"/>
</dbReference>
<feature type="transmembrane region" description="Helical" evidence="7">
    <location>
        <begin position="249"/>
        <end position="269"/>
    </location>
</feature>
<keyword evidence="3" id="KW-1003">Cell membrane</keyword>
<evidence type="ECO:0000256" key="3">
    <source>
        <dbReference type="ARBA" id="ARBA00022475"/>
    </source>
</evidence>
<evidence type="ECO:0000256" key="6">
    <source>
        <dbReference type="ARBA" id="ARBA00023136"/>
    </source>
</evidence>
<dbReference type="PANTHER" id="PTHR42718:SF46">
    <property type="entry name" value="BLR6921 PROTEIN"/>
    <property type="match status" value="1"/>
</dbReference>
<feature type="transmembrane region" description="Helical" evidence="7">
    <location>
        <begin position="70"/>
        <end position="90"/>
    </location>
</feature>
<dbReference type="InterPro" id="IPR011701">
    <property type="entry name" value="MFS"/>
</dbReference>
<feature type="transmembrane region" description="Helical" evidence="7">
    <location>
        <begin position="102"/>
        <end position="120"/>
    </location>
</feature>
<proteinExistence type="predicted"/>